<dbReference type="InterPro" id="IPR004752">
    <property type="entry name" value="AmpG_permease/AT-1"/>
</dbReference>
<evidence type="ECO:0000313" key="9">
    <source>
        <dbReference type="Proteomes" id="UP000036426"/>
    </source>
</evidence>
<evidence type="ECO:0000256" key="2">
    <source>
        <dbReference type="ARBA" id="ARBA00022448"/>
    </source>
</evidence>
<feature type="transmembrane region" description="Helical" evidence="7">
    <location>
        <begin position="308"/>
        <end position="326"/>
    </location>
</feature>
<protein>
    <submittedName>
        <fullName evidence="8">MFS transporter</fullName>
    </submittedName>
</protein>
<feature type="transmembrane region" description="Helical" evidence="7">
    <location>
        <begin position="192"/>
        <end position="211"/>
    </location>
</feature>
<feature type="transmembrane region" description="Helical" evidence="7">
    <location>
        <begin position="54"/>
        <end position="70"/>
    </location>
</feature>
<evidence type="ECO:0000256" key="1">
    <source>
        <dbReference type="ARBA" id="ARBA00004141"/>
    </source>
</evidence>
<dbReference type="EMBL" id="LDOV01000051">
    <property type="protein sequence ID" value="KLU98555.1"/>
    <property type="molecule type" value="Genomic_DNA"/>
</dbReference>
<proteinExistence type="predicted"/>
<comment type="caution">
    <text evidence="8">The sequence shown here is derived from an EMBL/GenBank/DDBJ whole genome shotgun (WGS) entry which is preliminary data.</text>
</comment>
<dbReference type="GO" id="GO:0016020">
    <property type="term" value="C:membrane"/>
    <property type="evidence" value="ECO:0007669"/>
    <property type="project" value="UniProtKB-SubCell"/>
</dbReference>
<evidence type="ECO:0000256" key="4">
    <source>
        <dbReference type="ARBA" id="ARBA00022989"/>
    </source>
</evidence>
<evidence type="ECO:0000256" key="3">
    <source>
        <dbReference type="ARBA" id="ARBA00022692"/>
    </source>
</evidence>
<dbReference type="Gene3D" id="1.20.1250.20">
    <property type="entry name" value="MFS general substrate transporter like domains"/>
    <property type="match status" value="2"/>
</dbReference>
<sequence>MAHSIDNAQGWRVYLEKKVLIMLALGFSSGLPLLLVFGTLSFWLREAGVSRTDIGFFSWVALAYGFKWMWSPLIDRFPIPVLSSLLGRRRGWMVFSQLLIIGSLIGMAVSNPQVDLVQLAIFALIVAFSSASQDIVIDAYRIELASERLQAALAAAYMTGYRLAMIMAGAGALAFAAWFGSNSEYDPNGWKYAYFIMASLMLIGLITALCIHEPTIDSTEIDQIENDYKQRLLDKGYSPQMARFAAWAYTAAVMPFLDFFSRYGKHALLILALISCYRISDVVMGVMANAFYVDMGFSKTEVASVSKVYGVIMTLLGAGLGGILVSKYNTMRILALGAILAACTNLAFMLFSYIGNSLPMLTLVISLDNLSAGIATAAFITFMSSLTNVAFSATQYALFSSIMLLFPKFIAGFSGLYVDMFGYNIFFLSTALIGLPVLALIYILNQRHGAINGDPNGNPNGDPDHSSKTTSKP</sequence>
<dbReference type="GO" id="GO:0022857">
    <property type="term" value="F:transmembrane transporter activity"/>
    <property type="evidence" value="ECO:0007669"/>
    <property type="project" value="InterPro"/>
</dbReference>
<keyword evidence="3 7" id="KW-0812">Transmembrane</keyword>
<feature type="region of interest" description="Disordered" evidence="6">
    <location>
        <begin position="453"/>
        <end position="473"/>
    </location>
</feature>
<evidence type="ECO:0000313" key="8">
    <source>
        <dbReference type="EMBL" id="KLU98555.1"/>
    </source>
</evidence>
<feature type="transmembrane region" description="Helical" evidence="7">
    <location>
        <begin position="91"/>
        <end position="110"/>
    </location>
</feature>
<keyword evidence="2" id="KW-0813">Transport</keyword>
<dbReference type="Proteomes" id="UP000036426">
    <property type="component" value="Unassembled WGS sequence"/>
</dbReference>
<dbReference type="RefSeq" id="WP_047876600.1">
    <property type="nucleotide sequence ID" value="NZ_BMYC01000007.1"/>
</dbReference>
<dbReference type="AlphaFoldDB" id="A0A0J1GG50"/>
<organism evidence="8 9">
    <name type="scientific">Photobacterium aphoticum</name>
    <dbReference type="NCBI Taxonomy" id="754436"/>
    <lineage>
        <taxon>Bacteria</taxon>
        <taxon>Pseudomonadati</taxon>
        <taxon>Pseudomonadota</taxon>
        <taxon>Gammaproteobacteria</taxon>
        <taxon>Vibrionales</taxon>
        <taxon>Vibrionaceae</taxon>
        <taxon>Photobacterium</taxon>
    </lineage>
</organism>
<dbReference type="PANTHER" id="PTHR12778">
    <property type="entry name" value="SOLUTE CARRIER FAMILY 33 ACETYL-COA TRANSPORTER -RELATED"/>
    <property type="match status" value="1"/>
</dbReference>
<accession>A0A0J1GG50</accession>
<dbReference type="FunFam" id="1.20.1250.20:FF:000072">
    <property type="entry name" value="Muropeptide transporter AmpG"/>
    <property type="match status" value="1"/>
</dbReference>
<feature type="transmembrane region" description="Helical" evidence="7">
    <location>
        <begin position="423"/>
        <end position="444"/>
    </location>
</feature>
<dbReference type="InterPro" id="IPR011701">
    <property type="entry name" value="MFS"/>
</dbReference>
<feature type="transmembrane region" description="Helical" evidence="7">
    <location>
        <begin position="396"/>
        <end position="417"/>
    </location>
</feature>
<evidence type="ECO:0000256" key="5">
    <source>
        <dbReference type="ARBA" id="ARBA00023136"/>
    </source>
</evidence>
<dbReference type="Pfam" id="PF07690">
    <property type="entry name" value="MFS_1"/>
    <property type="match status" value="1"/>
</dbReference>
<feature type="transmembrane region" description="Helical" evidence="7">
    <location>
        <begin position="360"/>
        <end position="384"/>
    </location>
</feature>
<dbReference type="PANTHER" id="PTHR12778:SF10">
    <property type="entry name" value="MAJOR FACILITATOR SUPERFAMILY DOMAIN-CONTAINING PROTEIN 3"/>
    <property type="match status" value="1"/>
</dbReference>
<feature type="transmembrane region" description="Helical" evidence="7">
    <location>
        <begin position="161"/>
        <end position="180"/>
    </location>
</feature>
<evidence type="ECO:0000256" key="7">
    <source>
        <dbReference type="SAM" id="Phobius"/>
    </source>
</evidence>
<keyword evidence="5 7" id="KW-0472">Membrane</keyword>
<dbReference type="OrthoDB" id="9787815at2"/>
<feature type="transmembrane region" description="Helical" evidence="7">
    <location>
        <begin position="333"/>
        <end position="354"/>
    </location>
</feature>
<reference evidence="8 9" key="1">
    <citation type="submission" date="2015-05" db="EMBL/GenBank/DDBJ databases">
        <title>Photobacterium galathea sp. nov.</title>
        <authorList>
            <person name="Machado H."/>
            <person name="Gram L."/>
        </authorList>
    </citation>
    <scope>NUCLEOTIDE SEQUENCE [LARGE SCALE GENOMIC DNA]</scope>
    <source>
        <strain evidence="8 9">DSM 25995</strain>
    </source>
</reference>
<keyword evidence="4 7" id="KW-1133">Transmembrane helix</keyword>
<evidence type="ECO:0000256" key="6">
    <source>
        <dbReference type="SAM" id="MobiDB-lite"/>
    </source>
</evidence>
<feature type="transmembrane region" description="Helical" evidence="7">
    <location>
        <begin position="20"/>
        <end position="42"/>
    </location>
</feature>
<gene>
    <name evidence="8" type="ORF">ABT58_22065</name>
</gene>
<dbReference type="NCBIfam" id="TIGR00901">
    <property type="entry name" value="2A0125"/>
    <property type="match status" value="1"/>
</dbReference>
<dbReference type="InterPro" id="IPR036259">
    <property type="entry name" value="MFS_trans_sf"/>
</dbReference>
<comment type="subcellular location">
    <subcellularLocation>
        <location evidence="1">Membrane</location>
        <topology evidence="1">Multi-pass membrane protein</topology>
    </subcellularLocation>
</comment>
<keyword evidence="9" id="KW-1185">Reference proteome</keyword>
<feature type="transmembrane region" description="Helical" evidence="7">
    <location>
        <begin position="267"/>
        <end position="288"/>
    </location>
</feature>
<feature type="transmembrane region" description="Helical" evidence="7">
    <location>
        <begin position="116"/>
        <end position="140"/>
    </location>
</feature>
<dbReference type="PATRIC" id="fig|754436.4.peg.4638"/>
<name>A0A0J1GG50_9GAMM</name>
<dbReference type="SUPFAM" id="SSF103473">
    <property type="entry name" value="MFS general substrate transporter"/>
    <property type="match status" value="1"/>
</dbReference>